<feature type="region of interest" description="Disordered" evidence="8">
    <location>
        <begin position="133"/>
        <end position="154"/>
    </location>
</feature>
<comment type="subcellular location">
    <subcellularLocation>
        <location evidence="7">Cytoplasm</location>
    </subcellularLocation>
</comment>
<dbReference type="Proteomes" id="UP001476282">
    <property type="component" value="Unassembled WGS sequence"/>
</dbReference>
<evidence type="ECO:0000313" key="10">
    <source>
        <dbReference type="EMBL" id="GAA5483318.1"/>
    </source>
</evidence>
<comment type="catalytic activity">
    <reaction evidence="1 7">
        <text>Exonucleolytic cleavage in the 3'- to 5'-direction to yield nucleoside 5'-phosphates.</text>
        <dbReference type="EC" id="3.1.13.1"/>
    </reaction>
</comment>
<dbReference type="RefSeq" id="WP_353567430.1">
    <property type="nucleotide sequence ID" value="NZ_BAABRI010000013.1"/>
</dbReference>
<gene>
    <name evidence="7 10" type="primary">rnr</name>
    <name evidence="10" type="ORF">Hsar01_02548</name>
</gene>
<evidence type="ECO:0000256" key="4">
    <source>
        <dbReference type="ARBA" id="ARBA00022801"/>
    </source>
</evidence>
<protein>
    <recommendedName>
        <fullName evidence="7">Ribonuclease R</fullName>
        <shortName evidence="7">RNase R</shortName>
        <ecNumber evidence="7">3.1.13.1</ecNumber>
    </recommendedName>
</protein>
<dbReference type="InterPro" id="IPR003029">
    <property type="entry name" value="S1_domain"/>
</dbReference>
<dbReference type="EMBL" id="BAABRI010000013">
    <property type="protein sequence ID" value="GAA5483318.1"/>
    <property type="molecule type" value="Genomic_DNA"/>
</dbReference>
<keyword evidence="11" id="KW-1185">Reference proteome</keyword>
<keyword evidence="6 7" id="KW-0694">RNA-binding</keyword>
<proteinExistence type="inferred from homology"/>
<organism evidence="10 11">
    <name type="scientific">Haloferula sargassicola</name>
    <dbReference type="NCBI Taxonomy" id="490096"/>
    <lineage>
        <taxon>Bacteria</taxon>
        <taxon>Pseudomonadati</taxon>
        <taxon>Verrucomicrobiota</taxon>
        <taxon>Verrucomicrobiia</taxon>
        <taxon>Verrucomicrobiales</taxon>
        <taxon>Verrucomicrobiaceae</taxon>
        <taxon>Haloferula</taxon>
    </lineage>
</organism>
<dbReference type="InterPro" id="IPR004476">
    <property type="entry name" value="RNase_II/RNase_R"/>
</dbReference>
<dbReference type="PROSITE" id="PS50126">
    <property type="entry name" value="S1"/>
    <property type="match status" value="1"/>
</dbReference>
<evidence type="ECO:0000256" key="2">
    <source>
        <dbReference type="ARBA" id="ARBA00022490"/>
    </source>
</evidence>
<dbReference type="InterPro" id="IPR011805">
    <property type="entry name" value="RNase_R"/>
</dbReference>
<accession>A0ABP9UTZ1</accession>
<dbReference type="PANTHER" id="PTHR23355:SF9">
    <property type="entry name" value="DIS3-LIKE EXONUCLEASE 2"/>
    <property type="match status" value="1"/>
</dbReference>
<keyword evidence="2 7" id="KW-0963">Cytoplasm</keyword>
<evidence type="ECO:0000256" key="5">
    <source>
        <dbReference type="ARBA" id="ARBA00022839"/>
    </source>
</evidence>
<keyword evidence="4 7" id="KW-0378">Hydrolase</keyword>
<keyword evidence="5 7" id="KW-0269">Exonuclease</keyword>
<dbReference type="NCBIfam" id="TIGR02063">
    <property type="entry name" value="RNase_R"/>
    <property type="match status" value="1"/>
</dbReference>
<dbReference type="PANTHER" id="PTHR23355">
    <property type="entry name" value="RIBONUCLEASE"/>
    <property type="match status" value="1"/>
</dbReference>
<dbReference type="Pfam" id="PF17876">
    <property type="entry name" value="CSD2"/>
    <property type="match status" value="1"/>
</dbReference>
<comment type="caution">
    <text evidence="10">The sequence shown here is derived from an EMBL/GenBank/DDBJ whole genome shotgun (WGS) entry which is preliminary data.</text>
</comment>
<dbReference type="InterPro" id="IPR012340">
    <property type="entry name" value="NA-bd_OB-fold"/>
</dbReference>
<sequence>MSRIPLRDRLLEILRSPGARPMNKSEFVRALDLPASARPMLRKELAALEQQGKITATKKGRYEISSSKPDQLRGSIKFMPKGNAWFFPDAGDPDNLATDHDLEELSRIHVPRHATGTALDGDRVLVSVSRPKQNARDFRRGRRNDSDAEPEAHAKVEKVLNRRSGKLVGIYRQKNRMAWIESDDAAISGNIELIGDTTARPGQMVVARVEQWQHQTPHARIIEVLGWPDEAGVDILAIIHKNGIRTSFPDEVLEEARNFGDSVDAAEIKNREDWRDRLVITIDPADAKDHDDAIWVSKTDNGWQLAVHIADVSHYVKPRTPLDKEAIERGNSTYLVDRVIPMLPVELSNGLCSLKPDVDRFTKCAVMDVNRQGKVIKSRFCNAVIHSQAKLSYEQAQEILDGGKAPKGSIKGLAEMVKEAWAMASKMRQRRFAVGALDLEMPEIRVRLDDEGNATKIENVVHTESHQLIEECMLAANESVARILKIRNKPTIYRIHEDPDTGRLLEYGETAKAFGYNFGDLTNKDHIQKLLDAAKGNPDEHAIKIGLLKSLKRAAYSPDPLGHYGLSKADYCHFTSPIRRYADLVVHRSLQPFLDNPPKQPDKTPRQTELHEIARHISDTERASADAENESKNIKLLEYLDHTTQLDEPVIFDGLITEVRPMGLMVEATDISTRGVVKREDLGQGWRVDARYDRAEHRDGRRLLMGQRIKLQVARIDHERKFVDFRLVDDGNAGSPPLSQQDGKKPRRSSSKKPARSRSNSVREPAIAGKAGKPGKAKNSGKSRSSKRPKKIAHKRRRK</sequence>
<evidence type="ECO:0000256" key="6">
    <source>
        <dbReference type="ARBA" id="ARBA00022884"/>
    </source>
</evidence>
<dbReference type="NCBIfam" id="TIGR00358">
    <property type="entry name" value="3_prime_RNase"/>
    <property type="match status" value="1"/>
</dbReference>
<dbReference type="SUPFAM" id="SSF50249">
    <property type="entry name" value="Nucleic acid-binding proteins"/>
    <property type="match status" value="2"/>
</dbReference>
<evidence type="ECO:0000313" key="11">
    <source>
        <dbReference type="Proteomes" id="UP001476282"/>
    </source>
</evidence>
<feature type="compositionally biased region" description="Basic residues" evidence="8">
    <location>
        <begin position="745"/>
        <end position="756"/>
    </location>
</feature>
<dbReference type="SMART" id="SM00955">
    <property type="entry name" value="RNB"/>
    <property type="match status" value="1"/>
</dbReference>
<dbReference type="InterPro" id="IPR040476">
    <property type="entry name" value="CSD2"/>
</dbReference>
<evidence type="ECO:0000256" key="7">
    <source>
        <dbReference type="HAMAP-Rule" id="MF_01895"/>
    </source>
</evidence>
<dbReference type="HAMAP" id="MF_01895">
    <property type="entry name" value="RNase_R"/>
    <property type="match status" value="1"/>
</dbReference>
<comment type="similarity">
    <text evidence="7">Belongs to the RNR ribonuclease family. RNase R subfamily.</text>
</comment>
<feature type="region of interest" description="Disordered" evidence="8">
    <location>
        <begin position="728"/>
        <end position="799"/>
    </location>
</feature>
<reference evidence="10 11" key="1">
    <citation type="submission" date="2024-02" db="EMBL/GenBank/DDBJ databases">
        <title>Haloferula sargassicola NBRC 104335.</title>
        <authorList>
            <person name="Ichikawa N."/>
            <person name="Katano-Makiyama Y."/>
            <person name="Hidaka K."/>
        </authorList>
    </citation>
    <scope>NUCLEOTIDE SEQUENCE [LARGE SCALE GENOMIC DNA]</scope>
    <source>
        <strain evidence="10 11">NBRC 104335</strain>
    </source>
</reference>
<evidence type="ECO:0000256" key="3">
    <source>
        <dbReference type="ARBA" id="ARBA00022722"/>
    </source>
</evidence>
<feature type="domain" description="S1 motif" evidence="9">
    <location>
        <begin position="649"/>
        <end position="728"/>
    </location>
</feature>
<dbReference type="InterPro" id="IPR001900">
    <property type="entry name" value="RNase_II/R"/>
</dbReference>
<dbReference type="Pfam" id="PF00773">
    <property type="entry name" value="RNB"/>
    <property type="match status" value="1"/>
</dbReference>
<dbReference type="InterPro" id="IPR050180">
    <property type="entry name" value="RNR_Ribonuclease"/>
</dbReference>
<comment type="function">
    <text evidence="7">3'-5' exoribonuclease that releases 5'-nucleoside monophosphates and is involved in maturation of structured RNAs.</text>
</comment>
<dbReference type="Gene3D" id="2.40.50.140">
    <property type="entry name" value="Nucleic acid-binding proteins"/>
    <property type="match status" value="1"/>
</dbReference>
<evidence type="ECO:0000259" key="9">
    <source>
        <dbReference type="PROSITE" id="PS50126"/>
    </source>
</evidence>
<evidence type="ECO:0000256" key="1">
    <source>
        <dbReference type="ARBA" id="ARBA00001849"/>
    </source>
</evidence>
<evidence type="ECO:0000256" key="8">
    <source>
        <dbReference type="SAM" id="MobiDB-lite"/>
    </source>
</evidence>
<feature type="compositionally biased region" description="Basic and acidic residues" evidence="8">
    <location>
        <begin position="134"/>
        <end position="154"/>
    </location>
</feature>
<dbReference type="EC" id="3.1.13.1" evidence="7"/>
<feature type="compositionally biased region" description="Basic residues" evidence="8">
    <location>
        <begin position="773"/>
        <end position="799"/>
    </location>
</feature>
<name>A0ABP9UTZ1_9BACT</name>
<keyword evidence="3 7" id="KW-0540">Nuclease</keyword>